<dbReference type="GeneTree" id="ENSGT00390000000938"/>
<dbReference type="Ensembl" id="ENSCINT00000033439.1">
    <property type="protein sequence ID" value="ENSCINP00000032015.1"/>
    <property type="gene ID" value="ENSCING00000018288.1"/>
</dbReference>
<keyword evidence="4" id="KW-0498">Mitosis</keyword>
<feature type="compositionally biased region" description="Acidic residues" evidence="6">
    <location>
        <begin position="66"/>
        <end position="80"/>
    </location>
</feature>
<dbReference type="PANTHER" id="PTHR22526:SF2">
    <property type="entry name" value="ANAPHASE PROMOTING COMPLEX C SUBUNIT 15, PSEUDOGENE-RELATED"/>
    <property type="match status" value="1"/>
</dbReference>
<evidence type="ECO:0000256" key="5">
    <source>
        <dbReference type="ARBA" id="ARBA00023306"/>
    </source>
</evidence>
<reference evidence="8" key="1">
    <citation type="journal article" date="2002" name="Science">
        <title>The draft genome of Ciona intestinalis: insights into chordate and vertebrate origins.</title>
        <authorList>
            <person name="Dehal P."/>
            <person name="Satou Y."/>
            <person name="Campbell R.K."/>
            <person name="Chapman J."/>
            <person name="Degnan B."/>
            <person name="De Tomaso A."/>
            <person name="Davidson B."/>
            <person name="Di Gregorio A."/>
            <person name="Gelpke M."/>
            <person name="Goodstein D.M."/>
            <person name="Harafuji N."/>
            <person name="Hastings K.E."/>
            <person name="Ho I."/>
            <person name="Hotta K."/>
            <person name="Huang W."/>
            <person name="Kawashima T."/>
            <person name="Lemaire P."/>
            <person name="Martinez D."/>
            <person name="Meinertzhagen I.A."/>
            <person name="Necula S."/>
            <person name="Nonaka M."/>
            <person name="Putnam N."/>
            <person name="Rash S."/>
            <person name="Saiga H."/>
            <person name="Satake M."/>
            <person name="Terry A."/>
            <person name="Yamada L."/>
            <person name="Wang H.G."/>
            <person name="Awazu S."/>
            <person name="Azumi K."/>
            <person name="Boore J."/>
            <person name="Branno M."/>
            <person name="Chin-Bow S."/>
            <person name="DeSantis R."/>
            <person name="Doyle S."/>
            <person name="Francino P."/>
            <person name="Keys D.N."/>
            <person name="Haga S."/>
            <person name="Hayashi H."/>
            <person name="Hino K."/>
            <person name="Imai K.S."/>
            <person name="Inaba K."/>
            <person name="Kano S."/>
            <person name="Kobayashi K."/>
            <person name="Kobayashi M."/>
            <person name="Lee B.I."/>
            <person name="Makabe K.W."/>
            <person name="Manohar C."/>
            <person name="Matassi G."/>
            <person name="Medina M."/>
            <person name="Mochizuki Y."/>
            <person name="Mount S."/>
            <person name="Morishita T."/>
            <person name="Miura S."/>
            <person name="Nakayama A."/>
            <person name="Nishizaka S."/>
            <person name="Nomoto H."/>
            <person name="Ohta F."/>
            <person name="Oishi K."/>
            <person name="Rigoutsos I."/>
            <person name="Sano M."/>
            <person name="Sasaki A."/>
            <person name="Sasakura Y."/>
            <person name="Shoguchi E."/>
            <person name="Shin-i T."/>
            <person name="Spagnuolo A."/>
            <person name="Stainier D."/>
            <person name="Suzuki M.M."/>
            <person name="Tassy O."/>
            <person name="Takatori N."/>
            <person name="Tokuoka M."/>
            <person name="Yagi K."/>
            <person name="Yoshizaki F."/>
            <person name="Wada S."/>
            <person name="Zhang C."/>
            <person name="Hyatt P.D."/>
            <person name="Larimer F."/>
            <person name="Detter C."/>
            <person name="Doggett N."/>
            <person name="Glavina T."/>
            <person name="Hawkins T."/>
            <person name="Richardson P."/>
            <person name="Lucas S."/>
            <person name="Kohara Y."/>
            <person name="Levine M."/>
            <person name="Satoh N."/>
            <person name="Rokhsar D.S."/>
        </authorList>
    </citation>
    <scope>NUCLEOTIDE SEQUENCE [LARGE SCALE GENOMIC DNA]</scope>
</reference>
<evidence type="ECO:0000256" key="3">
    <source>
        <dbReference type="ARBA" id="ARBA00022618"/>
    </source>
</evidence>
<comment type="pathway">
    <text evidence="1">Protein modification; protein ubiquitination.</text>
</comment>
<evidence type="ECO:0000313" key="7">
    <source>
        <dbReference type="Ensembl" id="ENSCINP00000032015.1"/>
    </source>
</evidence>
<feature type="region of interest" description="Disordered" evidence="6">
    <location>
        <begin position="56"/>
        <end position="117"/>
    </location>
</feature>
<dbReference type="GO" id="GO:0090266">
    <property type="term" value="P:regulation of mitotic cell cycle spindle assembly checkpoint"/>
    <property type="evidence" value="ECO:0000318"/>
    <property type="project" value="GO_Central"/>
</dbReference>
<sequence>MSTTFPSFTPKTLDPLWFSMGDSVVDEFELSFLEKKYAKWIRGAVEKDKDTHFIGKKPETVTLTEGEGEAESDESEEEEETGNRFPDSPEEQNPGIEDQDITLETTDDGNDNNPWVV</sequence>
<dbReference type="AlphaFoldDB" id="H2XQT1"/>
<dbReference type="GO" id="GO:0051301">
    <property type="term" value="P:cell division"/>
    <property type="evidence" value="ECO:0007669"/>
    <property type="project" value="UniProtKB-KW"/>
</dbReference>
<dbReference type="OMA" id="EGTDQDQ"/>
<reference evidence="7" key="2">
    <citation type="submission" date="2025-08" db="UniProtKB">
        <authorList>
            <consortium name="Ensembl"/>
        </authorList>
    </citation>
    <scope>IDENTIFICATION</scope>
</reference>
<dbReference type="PANTHER" id="PTHR22526">
    <property type="entry name" value="ANAPHASE PROMOTING COMPLEX C SUBUNIT 15, PSEUDOGENE-RELATED"/>
    <property type="match status" value="1"/>
</dbReference>
<dbReference type="STRING" id="7719.ENSCINP00000032015"/>
<keyword evidence="5" id="KW-0131">Cell cycle</keyword>
<dbReference type="GO" id="GO:0005680">
    <property type="term" value="C:anaphase-promoting complex"/>
    <property type="evidence" value="ECO:0000318"/>
    <property type="project" value="GO_Central"/>
</dbReference>
<dbReference type="InterPro" id="IPR026182">
    <property type="entry name" value="ANAPC15"/>
</dbReference>
<evidence type="ECO:0000256" key="2">
    <source>
        <dbReference type="ARBA" id="ARBA00009618"/>
    </source>
</evidence>
<organism evidence="7 8">
    <name type="scientific">Ciona intestinalis</name>
    <name type="common">Transparent sea squirt</name>
    <name type="synonym">Ascidia intestinalis</name>
    <dbReference type="NCBI Taxonomy" id="7719"/>
    <lineage>
        <taxon>Eukaryota</taxon>
        <taxon>Metazoa</taxon>
        <taxon>Chordata</taxon>
        <taxon>Tunicata</taxon>
        <taxon>Ascidiacea</taxon>
        <taxon>Phlebobranchia</taxon>
        <taxon>Cionidae</taxon>
        <taxon>Ciona</taxon>
    </lineage>
</organism>
<protein>
    <recommendedName>
        <fullName evidence="9">Anaphase-promoting complex subunit 15</fullName>
    </recommendedName>
</protein>
<evidence type="ECO:0008006" key="9">
    <source>
        <dbReference type="Google" id="ProtNLM"/>
    </source>
</evidence>
<proteinExistence type="inferred from homology"/>
<evidence type="ECO:0000256" key="1">
    <source>
        <dbReference type="ARBA" id="ARBA00004906"/>
    </source>
</evidence>
<evidence type="ECO:0000313" key="8">
    <source>
        <dbReference type="Proteomes" id="UP000008144"/>
    </source>
</evidence>
<dbReference type="InParanoid" id="H2XQT1"/>
<dbReference type="HOGENOM" id="CLU_2132648_0_0_1"/>
<evidence type="ECO:0000256" key="6">
    <source>
        <dbReference type="SAM" id="MobiDB-lite"/>
    </source>
</evidence>
<dbReference type="Proteomes" id="UP000008144">
    <property type="component" value="Unassembled WGS sequence"/>
</dbReference>
<keyword evidence="8" id="KW-1185">Reference proteome</keyword>
<name>H2XQT1_CIOIN</name>
<comment type="similarity">
    <text evidence="2">Belongs to the APC15 family.</text>
</comment>
<accession>H2XQT1</accession>
<dbReference type="Pfam" id="PF15243">
    <property type="entry name" value="ANAPC15"/>
    <property type="match status" value="1"/>
</dbReference>
<feature type="compositionally biased region" description="Acidic residues" evidence="6">
    <location>
        <begin position="97"/>
        <end position="110"/>
    </location>
</feature>
<evidence type="ECO:0000256" key="4">
    <source>
        <dbReference type="ARBA" id="ARBA00022776"/>
    </source>
</evidence>
<keyword evidence="3" id="KW-0132">Cell division</keyword>
<reference evidence="7" key="3">
    <citation type="submission" date="2025-09" db="UniProtKB">
        <authorList>
            <consortium name="Ensembl"/>
        </authorList>
    </citation>
    <scope>IDENTIFICATION</scope>
</reference>